<sequence length="361" mass="39522">MVEVSCSWVCEEGRSLSDVLSLHHDEHPNQNHTNCAGPVLLSRPEEGAPCVLSLNCSSSGIRRLIFETEARTLEVYDQDGDYCGTERGERRESPDSGTFYRTQLDLQRPSASCTVKLLSLGGRDCVRVLSLSVHLEHIPSVCVQQSIDLQQVQTLVQEMGSSLSPGAQSLMELVQFQQQNQTSALSSLFPMLMGPGLSPLQFQPQVTSSSAEAAFNQNGAMSHDSSDSTCSESSDSRSPVSPAHITEMMSQLMKGCGQAPGSAPDLLPVLQSVCGHVTQLRIDNEALQETSCRALDAEMDRRLDQMEQRLRLHLDRRLDALEQKLDCVLNLMSWTPASARPLTPQTESQTQTQTQTSVGCD</sequence>
<feature type="compositionally biased region" description="Low complexity" evidence="1">
    <location>
        <begin position="227"/>
        <end position="241"/>
    </location>
</feature>
<evidence type="ECO:0000313" key="2">
    <source>
        <dbReference type="EMBL" id="CAL1599548.1"/>
    </source>
</evidence>
<dbReference type="InterPro" id="IPR028043">
    <property type="entry name" value="PAAT-like"/>
</dbReference>
<evidence type="ECO:0000256" key="1">
    <source>
        <dbReference type="SAM" id="MobiDB-lite"/>
    </source>
</evidence>
<proteinExistence type="predicted"/>
<name>A0AAV2LB26_KNICA</name>
<accession>A0AAV2LB26</accession>
<dbReference type="PANTHER" id="PTHR14787">
    <property type="entry name" value="C10ORF188 FAMILY MEMBER"/>
    <property type="match status" value="1"/>
</dbReference>
<feature type="region of interest" description="Disordered" evidence="1">
    <location>
        <begin position="219"/>
        <end position="242"/>
    </location>
</feature>
<keyword evidence="3" id="KW-1185">Reference proteome</keyword>
<reference evidence="2 3" key="1">
    <citation type="submission" date="2024-04" db="EMBL/GenBank/DDBJ databases">
        <authorList>
            <person name="Waldvogel A.-M."/>
            <person name="Schoenle A."/>
        </authorList>
    </citation>
    <scope>NUCLEOTIDE SEQUENCE [LARGE SCALE GENOMIC DNA]</scope>
</reference>
<evidence type="ECO:0000313" key="3">
    <source>
        <dbReference type="Proteomes" id="UP001497482"/>
    </source>
</evidence>
<feature type="region of interest" description="Disordered" evidence="1">
    <location>
        <begin position="338"/>
        <end position="361"/>
    </location>
</feature>
<dbReference type="Pfam" id="PF14958">
    <property type="entry name" value="PAAT-like"/>
    <property type="match status" value="1"/>
</dbReference>
<organism evidence="2 3">
    <name type="scientific">Knipowitschia caucasica</name>
    <name type="common">Caucasian dwarf goby</name>
    <name type="synonym">Pomatoschistus caucasicus</name>
    <dbReference type="NCBI Taxonomy" id="637954"/>
    <lineage>
        <taxon>Eukaryota</taxon>
        <taxon>Metazoa</taxon>
        <taxon>Chordata</taxon>
        <taxon>Craniata</taxon>
        <taxon>Vertebrata</taxon>
        <taxon>Euteleostomi</taxon>
        <taxon>Actinopterygii</taxon>
        <taxon>Neopterygii</taxon>
        <taxon>Teleostei</taxon>
        <taxon>Neoteleostei</taxon>
        <taxon>Acanthomorphata</taxon>
        <taxon>Gobiaria</taxon>
        <taxon>Gobiiformes</taxon>
        <taxon>Gobioidei</taxon>
        <taxon>Gobiidae</taxon>
        <taxon>Gobiinae</taxon>
        <taxon>Knipowitschia</taxon>
    </lineage>
</organism>
<gene>
    <name evidence="2" type="ORF">KC01_LOCUS27800</name>
</gene>
<dbReference type="EMBL" id="OZ035845">
    <property type="protein sequence ID" value="CAL1599548.1"/>
    <property type="molecule type" value="Genomic_DNA"/>
</dbReference>
<feature type="compositionally biased region" description="Low complexity" evidence="1">
    <location>
        <begin position="345"/>
        <end position="361"/>
    </location>
</feature>
<dbReference type="PANTHER" id="PTHR14787:SF1">
    <property type="entry name" value="ATPASE PAAT"/>
    <property type="match status" value="1"/>
</dbReference>
<dbReference type="Proteomes" id="UP001497482">
    <property type="component" value="Chromosome 23"/>
</dbReference>
<protein>
    <submittedName>
        <fullName evidence="2">Uncharacterized protein</fullName>
    </submittedName>
</protein>
<dbReference type="AlphaFoldDB" id="A0AAV2LB26"/>